<comment type="pathway">
    <text evidence="4">Lipid metabolism.</text>
</comment>
<evidence type="ECO:0000256" key="2">
    <source>
        <dbReference type="ARBA" id="ARBA00004651"/>
    </source>
</evidence>
<evidence type="ECO:0000313" key="21">
    <source>
        <dbReference type="Proteomes" id="UP000671879"/>
    </source>
</evidence>
<dbReference type="PROSITE" id="PS01315">
    <property type="entry name" value="CDS"/>
    <property type="match status" value="1"/>
</dbReference>
<dbReference type="AlphaFoldDB" id="A0A9Q7ARV7"/>
<dbReference type="InterPro" id="IPR000374">
    <property type="entry name" value="PC_trans"/>
</dbReference>
<sequence length="274" mass="30057">MAEHNLINVNSIKRSISGIVLASLVLSGMFFGGLLWLLVVMVALMVSLWEFYVILATKAHVSKGIGLAIGLLFPIMAYRGFPLSAMLAMLAISSFITLFIEIVRRQLTGHSHAIFNLGSTLSGIVYIVLPWTFMILLRNQPWGLFLLVTLFACTWSCDVFAYFIGTRWGKTPFCQSVSPNKSWEGFLGGLVASLLCSGILAFLWEFPPLPLLLLGLLCGTAGQLGDLAESILKREAHIKDTGSLIPGHGGMLDRFDSILLNASLAFMIFEVIWL</sequence>
<evidence type="ECO:0000256" key="11">
    <source>
        <dbReference type="ARBA" id="ARBA00022692"/>
    </source>
</evidence>
<comment type="similarity">
    <text evidence="5 18">Belongs to the CDS family.</text>
</comment>
<evidence type="ECO:0000256" key="9">
    <source>
        <dbReference type="ARBA" id="ARBA00022516"/>
    </source>
</evidence>
<feature type="transmembrane region" description="Helical" evidence="19">
    <location>
        <begin position="185"/>
        <end position="204"/>
    </location>
</feature>
<dbReference type="Proteomes" id="UP000671879">
    <property type="component" value="Chromosome"/>
</dbReference>
<protein>
    <recommendedName>
        <fullName evidence="7 18">Phosphatidate cytidylyltransferase</fullName>
        <ecNumber evidence="6 18">2.7.7.41</ecNumber>
    </recommendedName>
</protein>
<keyword evidence="9" id="KW-0444">Lipid biosynthesis</keyword>
<keyword evidence="13 19" id="KW-1133">Transmembrane helix</keyword>
<dbReference type="EC" id="2.7.7.41" evidence="6 18"/>
<evidence type="ECO:0000256" key="6">
    <source>
        <dbReference type="ARBA" id="ARBA00012487"/>
    </source>
</evidence>
<evidence type="ECO:0000256" key="18">
    <source>
        <dbReference type="RuleBase" id="RU003938"/>
    </source>
</evidence>
<organism evidence="20 21">
    <name type="scientific">Aminithiophilus ramosus</name>
    <dbReference type="NCBI Taxonomy" id="3029084"/>
    <lineage>
        <taxon>Bacteria</taxon>
        <taxon>Thermotogati</taxon>
        <taxon>Synergistota</taxon>
        <taxon>Synergistia</taxon>
        <taxon>Synergistales</taxon>
        <taxon>Aminithiophilaceae</taxon>
        <taxon>Aminithiophilus</taxon>
    </lineage>
</organism>
<evidence type="ECO:0000256" key="13">
    <source>
        <dbReference type="ARBA" id="ARBA00022989"/>
    </source>
</evidence>
<comment type="catalytic activity">
    <reaction evidence="1 18">
        <text>a 1,2-diacyl-sn-glycero-3-phosphate + CTP + H(+) = a CDP-1,2-diacyl-sn-glycerol + diphosphate</text>
        <dbReference type="Rhea" id="RHEA:16229"/>
        <dbReference type="ChEBI" id="CHEBI:15378"/>
        <dbReference type="ChEBI" id="CHEBI:33019"/>
        <dbReference type="ChEBI" id="CHEBI:37563"/>
        <dbReference type="ChEBI" id="CHEBI:58332"/>
        <dbReference type="ChEBI" id="CHEBI:58608"/>
        <dbReference type="EC" id="2.7.7.41"/>
    </reaction>
</comment>
<evidence type="ECO:0000256" key="5">
    <source>
        <dbReference type="ARBA" id="ARBA00010185"/>
    </source>
</evidence>
<feature type="transmembrane region" description="Helical" evidence="19">
    <location>
        <begin position="142"/>
        <end position="164"/>
    </location>
</feature>
<dbReference type="KEGG" id="aram:KAR29_06985"/>
<evidence type="ECO:0000256" key="10">
    <source>
        <dbReference type="ARBA" id="ARBA00022679"/>
    </source>
</evidence>
<dbReference type="GO" id="GO:0004605">
    <property type="term" value="F:phosphatidate cytidylyltransferase activity"/>
    <property type="evidence" value="ECO:0007669"/>
    <property type="project" value="UniProtKB-EC"/>
</dbReference>
<evidence type="ECO:0000256" key="16">
    <source>
        <dbReference type="ARBA" id="ARBA00023209"/>
    </source>
</evidence>
<evidence type="ECO:0000256" key="4">
    <source>
        <dbReference type="ARBA" id="ARBA00005189"/>
    </source>
</evidence>
<dbReference type="PANTHER" id="PTHR46382:SF1">
    <property type="entry name" value="PHOSPHATIDATE CYTIDYLYLTRANSFERASE"/>
    <property type="match status" value="1"/>
</dbReference>
<evidence type="ECO:0000313" key="20">
    <source>
        <dbReference type="EMBL" id="QTX33587.1"/>
    </source>
</evidence>
<dbReference type="Pfam" id="PF01148">
    <property type="entry name" value="CTP_transf_1"/>
    <property type="match status" value="1"/>
</dbReference>
<gene>
    <name evidence="20" type="ORF">KAR29_06985</name>
</gene>
<feature type="transmembrane region" description="Helical" evidence="19">
    <location>
        <begin position="20"/>
        <end position="49"/>
    </location>
</feature>
<evidence type="ECO:0000256" key="19">
    <source>
        <dbReference type="SAM" id="Phobius"/>
    </source>
</evidence>
<dbReference type="EMBL" id="CP072943">
    <property type="protein sequence ID" value="QTX33587.1"/>
    <property type="molecule type" value="Genomic_DNA"/>
</dbReference>
<keyword evidence="21" id="KW-1185">Reference proteome</keyword>
<feature type="transmembrane region" description="Helical" evidence="19">
    <location>
        <begin position="115"/>
        <end position="136"/>
    </location>
</feature>
<evidence type="ECO:0000256" key="14">
    <source>
        <dbReference type="ARBA" id="ARBA00023098"/>
    </source>
</evidence>
<keyword evidence="10 18" id="KW-0808">Transferase</keyword>
<evidence type="ECO:0000256" key="12">
    <source>
        <dbReference type="ARBA" id="ARBA00022695"/>
    </source>
</evidence>
<reference evidence="21" key="1">
    <citation type="submission" date="2021-04" db="EMBL/GenBank/DDBJ databases">
        <title>A novel Synergistetes isolate from a pyrite-forming mixed culture.</title>
        <authorList>
            <person name="Bunk B."/>
            <person name="Sproer C."/>
            <person name="Spring S."/>
            <person name="Pester M."/>
        </authorList>
    </citation>
    <scope>NUCLEOTIDE SEQUENCE [LARGE SCALE GENOMIC DNA]</scope>
    <source>
        <strain evidence="21">J.5.4.2-T.3.5.2</strain>
    </source>
</reference>
<keyword evidence="15 19" id="KW-0472">Membrane</keyword>
<proteinExistence type="inferred from homology"/>
<comment type="pathway">
    <text evidence="3 18">Phospholipid metabolism; CDP-diacylglycerol biosynthesis; CDP-diacylglycerol from sn-glycerol 3-phosphate: step 3/3.</text>
</comment>
<evidence type="ECO:0000256" key="8">
    <source>
        <dbReference type="ARBA" id="ARBA00022475"/>
    </source>
</evidence>
<keyword evidence="8" id="KW-1003">Cell membrane</keyword>
<evidence type="ECO:0000256" key="17">
    <source>
        <dbReference type="ARBA" id="ARBA00023264"/>
    </source>
</evidence>
<keyword evidence="17" id="KW-1208">Phospholipid metabolism</keyword>
<keyword evidence="14" id="KW-0443">Lipid metabolism</keyword>
<evidence type="ECO:0000256" key="7">
    <source>
        <dbReference type="ARBA" id="ARBA00019373"/>
    </source>
</evidence>
<evidence type="ECO:0000256" key="15">
    <source>
        <dbReference type="ARBA" id="ARBA00023136"/>
    </source>
</evidence>
<name>A0A9Q7ARV7_9BACT</name>
<dbReference type="PANTHER" id="PTHR46382">
    <property type="entry name" value="PHOSPHATIDATE CYTIDYLYLTRANSFERASE"/>
    <property type="match status" value="1"/>
</dbReference>
<accession>A0A9Q7ARV7</accession>
<keyword evidence="16" id="KW-0594">Phospholipid biosynthesis</keyword>
<evidence type="ECO:0000256" key="3">
    <source>
        <dbReference type="ARBA" id="ARBA00005119"/>
    </source>
</evidence>
<dbReference type="GO" id="GO:0016024">
    <property type="term" value="P:CDP-diacylglycerol biosynthetic process"/>
    <property type="evidence" value="ECO:0007669"/>
    <property type="project" value="TreeGrafter"/>
</dbReference>
<comment type="subcellular location">
    <subcellularLocation>
        <location evidence="2">Cell membrane</location>
        <topology evidence="2">Multi-pass membrane protein</topology>
    </subcellularLocation>
</comment>
<dbReference type="GO" id="GO:0005886">
    <property type="term" value="C:plasma membrane"/>
    <property type="evidence" value="ECO:0007669"/>
    <property type="project" value="UniProtKB-SubCell"/>
</dbReference>
<keyword evidence="12 18" id="KW-0548">Nucleotidyltransferase</keyword>
<keyword evidence="11 18" id="KW-0812">Transmembrane</keyword>
<dbReference type="RefSeq" id="WP_274374871.1">
    <property type="nucleotide sequence ID" value="NZ_CP072943.1"/>
</dbReference>
<evidence type="ECO:0000256" key="1">
    <source>
        <dbReference type="ARBA" id="ARBA00001698"/>
    </source>
</evidence>
<feature type="transmembrane region" description="Helical" evidence="19">
    <location>
        <begin position="84"/>
        <end position="103"/>
    </location>
</feature>